<name>B0CFB2_ACAM1</name>
<dbReference type="HOGENOM" id="CLU_013458_3_0_3"/>
<dbReference type="InterPro" id="IPR041369">
    <property type="entry name" value="TrmO_C"/>
</dbReference>
<protein>
    <recommendedName>
        <fullName evidence="3">TsaA-like domain-containing protein</fullName>
    </recommendedName>
</protein>
<sequence>MPIPDPFAHLDTVSLTPIAYIRSCYPERFGIPRQAGLVESAKAAIVFPNTDLHWHSLRGIESFSHIWVIFLLHGQSFTKFRPLVRPPRLGGNKSMGVYATRSPNRPNQIGLSAVPLDQVEQTSEEILLHIHGGDFLDGTPVLDIKPYVPYADAIPSATSAWADDADPLLPVVWSPEAMASLTSALTRDFQETQQVISEVIAQDPRPGYERRKDGQAGQEWNMRLAGLDIFWKVEAGTAIVTRLFPVSSSDPIPKPQP</sequence>
<dbReference type="EMBL" id="CP000828">
    <property type="protein sequence ID" value="ABW25799.1"/>
    <property type="molecule type" value="Genomic_DNA"/>
</dbReference>
<dbReference type="PROSITE" id="PS51668">
    <property type="entry name" value="TSAA_2"/>
    <property type="match status" value="1"/>
</dbReference>
<dbReference type="Pfam" id="PF18389">
    <property type="entry name" value="TrmO_C"/>
    <property type="match status" value="1"/>
</dbReference>
<accession>B0CFB2</accession>
<dbReference type="InterPro" id="IPR023370">
    <property type="entry name" value="TrmO-like_N"/>
</dbReference>
<dbReference type="InterPro" id="IPR040372">
    <property type="entry name" value="YaeB-like"/>
</dbReference>
<dbReference type="OrthoDB" id="9804309at2"/>
<dbReference type="RefSeq" id="WP_012161383.1">
    <property type="nucleotide sequence ID" value="NC_009925.1"/>
</dbReference>
<dbReference type="PANTHER" id="PTHR12818">
    <property type="entry name" value="TRNA (ADENINE(37)-N6)-METHYLTRANSFERASE"/>
    <property type="match status" value="1"/>
</dbReference>
<dbReference type="InterPro" id="IPR036414">
    <property type="entry name" value="YaeB_N_sf"/>
</dbReference>
<dbReference type="eggNOG" id="COG1720">
    <property type="taxonomic scope" value="Bacteria"/>
</dbReference>
<feature type="domain" description="TsaA-like" evidence="3">
    <location>
        <begin position="15"/>
        <end position="156"/>
    </location>
</feature>
<dbReference type="Gene3D" id="3.30.2310.10">
    <property type="entry name" value="YaeB-like"/>
    <property type="match status" value="1"/>
</dbReference>
<organism evidence="4 5">
    <name type="scientific">Acaryochloris marina (strain MBIC 11017)</name>
    <dbReference type="NCBI Taxonomy" id="329726"/>
    <lineage>
        <taxon>Bacteria</taxon>
        <taxon>Bacillati</taxon>
        <taxon>Cyanobacteriota</taxon>
        <taxon>Cyanophyceae</taxon>
        <taxon>Acaryochloridales</taxon>
        <taxon>Acaryochloridaceae</taxon>
        <taxon>Acaryochloris</taxon>
    </lineage>
</organism>
<dbReference type="SUPFAM" id="SSF118196">
    <property type="entry name" value="YaeB-like"/>
    <property type="match status" value="1"/>
</dbReference>
<evidence type="ECO:0000256" key="2">
    <source>
        <dbReference type="ARBA" id="ARBA00033753"/>
    </source>
</evidence>
<dbReference type="CDD" id="cd09281">
    <property type="entry name" value="UPF0066"/>
    <property type="match status" value="1"/>
</dbReference>
<proteinExistence type="inferred from homology"/>
<dbReference type="InterPro" id="IPR036413">
    <property type="entry name" value="YaeB-like_sf"/>
</dbReference>
<gene>
    <name evidence="4" type="ordered locus">AM1_0755</name>
</gene>
<dbReference type="KEGG" id="amr:AM1_0755"/>
<dbReference type="AlphaFoldDB" id="B0CFB2"/>
<dbReference type="Proteomes" id="UP000000268">
    <property type="component" value="Chromosome"/>
</dbReference>
<keyword evidence="1" id="KW-0949">S-adenosyl-L-methionine</keyword>
<evidence type="ECO:0000259" key="3">
    <source>
        <dbReference type="PROSITE" id="PS51668"/>
    </source>
</evidence>
<evidence type="ECO:0000256" key="1">
    <source>
        <dbReference type="ARBA" id="ARBA00022691"/>
    </source>
</evidence>
<evidence type="ECO:0000313" key="5">
    <source>
        <dbReference type="Proteomes" id="UP000000268"/>
    </source>
</evidence>
<dbReference type="Gene3D" id="2.40.30.70">
    <property type="entry name" value="YaeB-like"/>
    <property type="match status" value="1"/>
</dbReference>
<dbReference type="Pfam" id="PF01980">
    <property type="entry name" value="TrmO_N"/>
    <property type="match status" value="1"/>
</dbReference>
<dbReference type="STRING" id="329726.AM1_0755"/>
<dbReference type="PANTHER" id="PTHR12818:SF0">
    <property type="entry name" value="TRNA (ADENINE(37)-N6)-METHYLTRANSFERASE"/>
    <property type="match status" value="1"/>
</dbReference>
<comment type="similarity">
    <text evidence="2">Belongs to the tRNA methyltransferase O family.</text>
</comment>
<dbReference type="NCBIfam" id="TIGR00104">
    <property type="entry name" value="tRNA_TsaA"/>
    <property type="match status" value="1"/>
</dbReference>
<evidence type="ECO:0000313" key="4">
    <source>
        <dbReference type="EMBL" id="ABW25799.1"/>
    </source>
</evidence>
<keyword evidence="5" id="KW-1185">Reference proteome</keyword>
<reference evidence="4 5" key="1">
    <citation type="journal article" date="2008" name="Proc. Natl. Acad. Sci. U.S.A.">
        <title>Niche adaptation and genome expansion in the chlorophyll d-producing cyanobacterium Acaryochloris marina.</title>
        <authorList>
            <person name="Swingley W.D."/>
            <person name="Chen M."/>
            <person name="Cheung P.C."/>
            <person name="Conrad A.L."/>
            <person name="Dejesa L.C."/>
            <person name="Hao J."/>
            <person name="Honchak B.M."/>
            <person name="Karbach L.E."/>
            <person name="Kurdoglu A."/>
            <person name="Lahiri S."/>
            <person name="Mastrian S.D."/>
            <person name="Miyashita H."/>
            <person name="Page L."/>
            <person name="Ramakrishna P."/>
            <person name="Satoh S."/>
            <person name="Sattley W.M."/>
            <person name="Shimada Y."/>
            <person name="Taylor H.L."/>
            <person name="Tomo T."/>
            <person name="Tsuchiya T."/>
            <person name="Wang Z.T."/>
            <person name="Raymond J."/>
            <person name="Mimuro M."/>
            <person name="Blankenship R.E."/>
            <person name="Touchman J.W."/>
        </authorList>
    </citation>
    <scope>NUCLEOTIDE SEQUENCE [LARGE SCALE GENOMIC DNA]</scope>
    <source>
        <strain evidence="5">MBIC 11017</strain>
    </source>
</reference>